<comment type="function">
    <text evidence="1 15 16">Specifically methylates guanosine-37 in various tRNAs.</text>
</comment>
<comment type="caution">
    <text evidence="19">The sequence shown here is derived from an EMBL/GenBank/DDBJ whole genome shotgun (WGS) entry which is preliminary data.</text>
</comment>
<comment type="similarity">
    <text evidence="3 15 16">Belongs to the RNA methyltransferase TrmD family.</text>
</comment>
<comment type="caution">
    <text evidence="15">Lacks conserved residue(s) required for the propagation of feature annotation.</text>
</comment>
<dbReference type="GO" id="GO:0002939">
    <property type="term" value="P:tRNA N1-guanine methylation"/>
    <property type="evidence" value="ECO:0007669"/>
    <property type="project" value="TreeGrafter"/>
</dbReference>
<evidence type="ECO:0000256" key="13">
    <source>
        <dbReference type="ARBA" id="ARBA00033392"/>
    </source>
</evidence>
<dbReference type="Pfam" id="PF01746">
    <property type="entry name" value="tRNA_m1G_MT"/>
    <property type="match status" value="1"/>
</dbReference>
<dbReference type="GO" id="GO:0052906">
    <property type="term" value="F:tRNA (guanine(37)-N1)-methyltransferase activity"/>
    <property type="evidence" value="ECO:0007669"/>
    <property type="project" value="UniProtKB-UniRule"/>
</dbReference>
<dbReference type="InterPro" id="IPR029028">
    <property type="entry name" value="Alpha/beta_knot_MTases"/>
</dbReference>
<dbReference type="PANTHER" id="PTHR46417">
    <property type="entry name" value="TRNA (GUANINE-N(1)-)-METHYLTRANSFERASE"/>
    <property type="match status" value="1"/>
</dbReference>
<dbReference type="NCBIfam" id="TIGR00088">
    <property type="entry name" value="trmD"/>
    <property type="match status" value="1"/>
</dbReference>
<dbReference type="HAMAP" id="MF_00605">
    <property type="entry name" value="TrmD"/>
    <property type="match status" value="1"/>
</dbReference>
<evidence type="ECO:0000256" key="8">
    <source>
        <dbReference type="ARBA" id="ARBA00022603"/>
    </source>
</evidence>
<keyword evidence="10 15" id="KW-0949">S-adenosyl-L-methionine</keyword>
<feature type="domain" description="tRNA methyltransferase TRMD/TRM10-type" evidence="17">
    <location>
        <begin position="2"/>
        <end position="222"/>
    </location>
</feature>
<evidence type="ECO:0000256" key="9">
    <source>
        <dbReference type="ARBA" id="ARBA00022679"/>
    </source>
</evidence>
<evidence type="ECO:0000256" key="2">
    <source>
        <dbReference type="ARBA" id="ARBA00004496"/>
    </source>
</evidence>
<evidence type="ECO:0000256" key="12">
    <source>
        <dbReference type="ARBA" id="ARBA00029736"/>
    </source>
</evidence>
<dbReference type="Pfam" id="PF09936">
    <property type="entry name" value="Methyltrn_RNA_4"/>
    <property type="match status" value="1"/>
</dbReference>
<feature type="binding site" evidence="15">
    <location>
        <position position="110"/>
    </location>
    <ligand>
        <name>S-adenosyl-L-methionine</name>
        <dbReference type="ChEBI" id="CHEBI:59789"/>
    </ligand>
</feature>
<dbReference type="InterPro" id="IPR016009">
    <property type="entry name" value="tRNA_MeTrfase_TRMD/TRM10"/>
</dbReference>
<evidence type="ECO:0000313" key="20">
    <source>
        <dbReference type="Proteomes" id="UP000886752"/>
    </source>
</evidence>
<name>A0A9D1PVQ8_9BACT</name>
<comment type="subcellular location">
    <subcellularLocation>
        <location evidence="2 15 16">Cytoplasm</location>
    </subcellularLocation>
</comment>
<evidence type="ECO:0000256" key="3">
    <source>
        <dbReference type="ARBA" id="ARBA00007630"/>
    </source>
</evidence>
<protein>
    <recommendedName>
        <fullName evidence="6 15">tRNA (guanine-N(1)-)-methyltransferase</fullName>
        <ecNumber evidence="5 15">2.1.1.228</ecNumber>
    </recommendedName>
    <alternativeName>
        <fullName evidence="12 15">M1G-methyltransferase</fullName>
    </alternativeName>
    <alternativeName>
        <fullName evidence="13 15">tRNA [GM37] methyltransferase</fullName>
    </alternativeName>
</protein>
<evidence type="ECO:0000256" key="15">
    <source>
        <dbReference type="HAMAP-Rule" id="MF_00605"/>
    </source>
</evidence>
<sequence>MLRFHIVSLFPSFFASALQTGLMERALEKGLISVDFTDPRAFTRDRHRHVDDRPYGGGPGMVMQIDPVARALRSLPHPGRMLCMAPNGRPASQKLMRELALEEDITIVCGRYEGFDARLFRLFPLEPLAVGDIVLNGGETAALAILEAVSRLVPGFMGKEASGDEESFSAGLLEYPHFTRPPLYEGLGIPEILSEGNHADIARWRREQALATTLARRPDLLDEADLCEDDMHTLRTCPRTGLGRSLSLGLLRQKATRRARWEKKLYAPMDEAALAACLDLARTFSLNAAFVASEEDEADKADGTASLEQQLQTLTRHYGERPLVLAVTAWPRKKTTLSARQIQGLVRQRPVVLLAGSQGYLPKSVLSLCEGFVRPVHCLQHTGSLEAHTQLVLLLDRILGDLC</sequence>
<reference evidence="19" key="1">
    <citation type="journal article" date="2021" name="PeerJ">
        <title>Extensive microbial diversity within the chicken gut microbiome revealed by metagenomics and culture.</title>
        <authorList>
            <person name="Gilroy R."/>
            <person name="Ravi A."/>
            <person name="Getino M."/>
            <person name="Pursley I."/>
            <person name="Horton D.L."/>
            <person name="Alikhan N.F."/>
            <person name="Baker D."/>
            <person name="Gharbi K."/>
            <person name="Hall N."/>
            <person name="Watson M."/>
            <person name="Adriaenssens E.M."/>
            <person name="Foster-Nyarko E."/>
            <person name="Jarju S."/>
            <person name="Secka A."/>
            <person name="Antonio M."/>
            <person name="Oren A."/>
            <person name="Chaudhuri R.R."/>
            <person name="La Ragione R."/>
            <person name="Hildebrand F."/>
            <person name="Pallen M.J."/>
        </authorList>
    </citation>
    <scope>NUCLEOTIDE SEQUENCE</scope>
    <source>
        <strain evidence="19">ChiHecec2B26-446</strain>
    </source>
</reference>
<evidence type="ECO:0000256" key="6">
    <source>
        <dbReference type="ARBA" id="ARBA00014679"/>
    </source>
</evidence>
<evidence type="ECO:0000256" key="10">
    <source>
        <dbReference type="ARBA" id="ARBA00022691"/>
    </source>
</evidence>
<reference evidence="19" key="2">
    <citation type="submission" date="2021-04" db="EMBL/GenBank/DDBJ databases">
        <authorList>
            <person name="Gilroy R."/>
        </authorList>
    </citation>
    <scope>NUCLEOTIDE SEQUENCE</scope>
    <source>
        <strain evidence="19">ChiHecec2B26-446</strain>
    </source>
</reference>
<comment type="subunit">
    <text evidence="4 15 16">Homodimer.</text>
</comment>
<dbReference type="Gene3D" id="1.10.1270.20">
    <property type="entry name" value="tRNA(m1g37)methyltransferase, domain 2"/>
    <property type="match status" value="1"/>
</dbReference>
<dbReference type="EMBL" id="DXHV01000032">
    <property type="protein sequence ID" value="HIW00106.1"/>
    <property type="molecule type" value="Genomic_DNA"/>
</dbReference>
<dbReference type="GO" id="GO:0005829">
    <property type="term" value="C:cytosol"/>
    <property type="evidence" value="ECO:0007669"/>
    <property type="project" value="TreeGrafter"/>
</dbReference>
<dbReference type="InterPro" id="IPR029026">
    <property type="entry name" value="tRNA_m1G_MTases_N"/>
</dbReference>
<dbReference type="InterPro" id="IPR019230">
    <property type="entry name" value="RNA_MeTrfase_C_dom"/>
</dbReference>
<proteinExistence type="inferred from homology"/>
<dbReference type="CDD" id="cd18080">
    <property type="entry name" value="TrmD-like"/>
    <property type="match status" value="1"/>
</dbReference>
<keyword evidence="9 15" id="KW-0808">Transferase</keyword>
<dbReference type="EC" id="2.1.1.228" evidence="5 15"/>
<evidence type="ECO:0000256" key="1">
    <source>
        <dbReference type="ARBA" id="ARBA00002634"/>
    </source>
</evidence>
<keyword evidence="11 15" id="KW-0819">tRNA processing</keyword>
<gene>
    <name evidence="15 19" type="primary">trmD</name>
    <name evidence="19" type="ORF">H9894_02830</name>
</gene>
<evidence type="ECO:0000256" key="16">
    <source>
        <dbReference type="RuleBase" id="RU003464"/>
    </source>
</evidence>
<feature type="domain" description="tRNA (guanine-N(1)-)-methyltransferase C-terminal" evidence="18">
    <location>
        <begin position="303"/>
        <end position="400"/>
    </location>
</feature>
<evidence type="ECO:0000259" key="18">
    <source>
        <dbReference type="Pfam" id="PF09936"/>
    </source>
</evidence>
<evidence type="ECO:0000313" key="19">
    <source>
        <dbReference type="EMBL" id="HIW00106.1"/>
    </source>
</evidence>
<evidence type="ECO:0000256" key="14">
    <source>
        <dbReference type="ARBA" id="ARBA00047783"/>
    </source>
</evidence>
<evidence type="ECO:0000259" key="17">
    <source>
        <dbReference type="Pfam" id="PF01746"/>
    </source>
</evidence>
<evidence type="ECO:0000256" key="7">
    <source>
        <dbReference type="ARBA" id="ARBA00022490"/>
    </source>
</evidence>
<keyword evidence="7 15" id="KW-0963">Cytoplasm</keyword>
<dbReference type="InterPro" id="IPR002649">
    <property type="entry name" value="tRNA_m1G_MeTrfase_TrmD"/>
</dbReference>
<evidence type="ECO:0000256" key="5">
    <source>
        <dbReference type="ARBA" id="ARBA00012807"/>
    </source>
</evidence>
<comment type="catalytic activity">
    <reaction evidence="14 15 16">
        <text>guanosine(37) in tRNA + S-adenosyl-L-methionine = N(1)-methylguanosine(37) in tRNA + S-adenosyl-L-homocysteine + H(+)</text>
        <dbReference type="Rhea" id="RHEA:36899"/>
        <dbReference type="Rhea" id="RHEA-COMP:10145"/>
        <dbReference type="Rhea" id="RHEA-COMP:10147"/>
        <dbReference type="ChEBI" id="CHEBI:15378"/>
        <dbReference type="ChEBI" id="CHEBI:57856"/>
        <dbReference type="ChEBI" id="CHEBI:59789"/>
        <dbReference type="ChEBI" id="CHEBI:73542"/>
        <dbReference type="ChEBI" id="CHEBI:74269"/>
        <dbReference type="EC" id="2.1.1.228"/>
    </reaction>
</comment>
<dbReference type="InterPro" id="IPR023148">
    <property type="entry name" value="tRNA_m1G_MeTrfase_C_sf"/>
</dbReference>
<dbReference type="Proteomes" id="UP000886752">
    <property type="component" value="Unassembled WGS sequence"/>
</dbReference>
<organism evidence="19 20">
    <name type="scientific">Candidatus Desulfovibrio intestinipullorum</name>
    <dbReference type="NCBI Taxonomy" id="2838536"/>
    <lineage>
        <taxon>Bacteria</taxon>
        <taxon>Pseudomonadati</taxon>
        <taxon>Thermodesulfobacteriota</taxon>
        <taxon>Desulfovibrionia</taxon>
        <taxon>Desulfovibrionales</taxon>
        <taxon>Desulfovibrionaceae</taxon>
        <taxon>Desulfovibrio</taxon>
    </lineage>
</organism>
<dbReference type="SUPFAM" id="SSF75217">
    <property type="entry name" value="alpha/beta knot"/>
    <property type="match status" value="1"/>
</dbReference>
<dbReference type="PANTHER" id="PTHR46417:SF1">
    <property type="entry name" value="TRNA (GUANINE-N(1)-)-METHYLTRANSFERASE"/>
    <property type="match status" value="1"/>
</dbReference>
<accession>A0A9D1PVQ8</accession>
<evidence type="ECO:0000256" key="11">
    <source>
        <dbReference type="ARBA" id="ARBA00022694"/>
    </source>
</evidence>
<dbReference type="Gene3D" id="3.40.1280.10">
    <property type="match status" value="1"/>
</dbReference>
<dbReference type="AlphaFoldDB" id="A0A9D1PVQ8"/>
<evidence type="ECO:0000256" key="4">
    <source>
        <dbReference type="ARBA" id="ARBA00011738"/>
    </source>
</evidence>
<dbReference type="NCBIfam" id="NF000648">
    <property type="entry name" value="PRK00026.1"/>
    <property type="match status" value="1"/>
</dbReference>
<keyword evidence="8 15" id="KW-0489">Methyltransferase</keyword>